<feature type="transmembrane region" description="Helical" evidence="7">
    <location>
        <begin position="243"/>
        <end position="266"/>
    </location>
</feature>
<dbReference type="InterPro" id="IPR003834">
    <property type="entry name" value="Cyt_c_assmbl_TM_dom"/>
</dbReference>
<gene>
    <name evidence="9" type="ORF">FO059_04215</name>
</gene>
<evidence type="ECO:0000256" key="1">
    <source>
        <dbReference type="ARBA" id="ARBA00004141"/>
    </source>
</evidence>
<feature type="compositionally biased region" description="Low complexity" evidence="6">
    <location>
        <begin position="283"/>
        <end position="296"/>
    </location>
</feature>
<feature type="region of interest" description="Disordered" evidence="6">
    <location>
        <begin position="274"/>
        <end position="341"/>
    </location>
</feature>
<feature type="transmembrane region" description="Helical" evidence="7">
    <location>
        <begin position="116"/>
        <end position="145"/>
    </location>
</feature>
<organism evidence="9 10">
    <name type="scientific">Tomitella fengzijianii</name>
    <dbReference type="NCBI Taxonomy" id="2597660"/>
    <lineage>
        <taxon>Bacteria</taxon>
        <taxon>Bacillati</taxon>
        <taxon>Actinomycetota</taxon>
        <taxon>Actinomycetes</taxon>
        <taxon>Mycobacteriales</taxon>
        <taxon>Tomitella</taxon>
    </lineage>
</organism>
<comment type="subcellular location">
    <subcellularLocation>
        <location evidence="1">Membrane</location>
        <topology evidence="1">Multi-pass membrane protein</topology>
    </subcellularLocation>
</comment>
<feature type="compositionally biased region" description="Low complexity" evidence="6">
    <location>
        <begin position="321"/>
        <end position="334"/>
    </location>
</feature>
<keyword evidence="5 7" id="KW-0472">Membrane</keyword>
<dbReference type="OrthoDB" id="4332145at2"/>
<accession>A0A516X0S7</accession>
<dbReference type="AlphaFoldDB" id="A0A516X0S7"/>
<proteinExistence type="inferred from homology"/>
<evidence type="ECO:0000256" key="6">
    <source>
        <dbReference type="SAM" id="MobiDB-lite"/>
    </source>
</evidence>
<keyword evidence="4 7" id="KW-1133">Transmembrane helix</keyword>
<dbReference type="GO" id="GO:0017004">
    <property type="term" value="P:cytochrome complex assembly"/>
    <property type="evidence" value="ECO:0007669"/>
    <property type="project" value="InterPro"/>
</dbReference>
<evidence type="ECO:0000256" key="7">
    <source>
        <dbReference type="SAM" id="Phobius"/>
    </source>
</evidence>
<dbReference type="InterPro" id="IPR051790">
    <property type="entry name" value="Cytochrome_c-biogenesis_DsbD"/>
</dbReference>
<dbReference type="EMBL" id="CP041765">
    <property type="protein sequence ID" value="QDQ96696.1"/>
    <property type="molecule type" value="Genomic_DNA"/>
</dbReference>
<evidence type="ECO:0000256" key="5">
    <source>
        <dbReference type="ARBA" id="ARBA00023136"/>
    </source>
</evidence>
<evidence type="ECO:0000256" key="2">
    <source>
        <dbReference type="ARBA" id="ARBA00006143"/>
    </source>
</evidence>
<feature type="transmembrane region" description="Helical" evidence="7">
    <location>
        <begin position="6"/>
        <end position="35"/>
    </location>
</feature>
<evidence type="ECO:0000313" key="10">
    <source>
        <dbReference type="Proteomes" id="UP000317344"/>
    </source>
</evidence>
<dbReference type="Proteomes" id="UP000317344">
    <property type="component" value="Chromosome"/>
</dbReference>
<feature type="transmembrane region" description="Helical" evidence="7">
    <location>
        <begin position="76"/>
        <end position="95"/>
    </location>
</feature>
<sequence length="341" mass="34716">MSSEIGLLGALLGGMLLLLSPCSALLLPSFFAYAFDGVGKLAARSALFYLGLATVMVPLGAGVGAFSSLVTRYRGTATLVGGIVLIVFGVVIIVGKGFSFGPAQRASASIKISGNVSVYLLGTVYALAGFCAGPLIGAVLSLALIGSNPVYGGVIGAVFALGMTVPMFVLALLWDRFKLGDRRWLRGRGIKIGPLHTHTMSLVSGLLFIAIGVLFLVTDGTANLGGIVGVDTDQQLQESVSGFAGSVSNAAVIFAVVVVVGLVLGWRIDRRRRREQDADNADGTHSTDSGDSTDSGENADGSNSADSTDSGDEDEAVPSRAGDVAAAPDATSAAAERDSAG</sequence>
<evidence type="ECO:0000313" key="9">
    <source>
        <dbReference type="EMBL" id="QDQ96696.1"/>
    </source>
</evidence>
<evidence type="ECO:0000259" key="8">
    <source>
        <dbReference type="Pfam" id="PF02683"/>
    </source>
</evidence>
<feature type="transmembrane region" description="Helical" evidence="7">
    <location>
        <begin position="151"/>
        <end position="174"/>
    </location>
</feature>
<reference evidence="9 10" key="2">
    <citation type="submission" date="2019-07" db="EMBL/GenBank/DDBJ databases">
        <authorList>
            <person name="Huang Y."/>
        </authorList>
    </citation>
    <scope>NUCLEOTIDE SEQUENCE [LARGE SCALE GENOMIC DNA]</scope>
    <source>
        <strain evidence="9 10">HY188</strain>
    </source>
</reference>
<dbReference type="PANTHER" id="PTHR31272">
    <property type="entry name" value="CYTOCHROME C-TYPE BIOGENESIS PROTEIN HI_1454-RELATED"/>
    <property type="match status" value="1"/>
</dbReference>
<dbReference type="Pfam" id="PF02683">
    <property type="entry name" value="DsbD_TM"/>
    <property type="match status" value="1"/>
</dbReference>
<name>A0A516X0S7_9ACTN</name>
<dbReference type="KEGG" id="toy:FO059_04215"/>
<evidence type="ECO:0000256" key="4">
    <source>
        <dbReference type="ARBA" id="ARBA00022989"/>
    </source>
</evidence>
<dbReference type="RefSeq" id="WP_143906639.1">
    <property type="nucleotide sequence ID" value="NZ_CP041765.1"/>
</dbReference>
<feature type="transmembrane region" description="Helical" evidence="7">
    <location>
        <begin position="47"/>
        <end position="70"/>
    </location>
</feature>
<keyword evidence="3 7" id="KW-0812">Transmembrane</keyword>
<evidence type="ECO:0000256" key="3">
    <source>
        <dbReference type="ARBA" id="ARBA00022692"/>
    </source>
</evidence>
<reference evidence="9 10" key="1">
    <citation type="submission" date="2019-07" db="EMBL/GenBank/DDBJ databases">
        <title>Tomitella cavernea sp. nov., an actinomycete isolated from soil.</title>
        <authorList>
            <person name="Cheng J."/>
        </authorList>
    </citation>
    <scope>NUCLEOTIDE SEQUENCE [LARGE SCALE GENOMIC DNA]</scope>
    <source>
        <strain evidence="9 10">HY188</strain>
    </source>
</reference>
<feature type="domain" description="Cytochrome C biogenesis protein transmembrane" evidence="8">
    <location>
        <begin position="8"/>
        <end position="173"/>
    </location>
</feature>
<keyword evidence="10" id="KW-1185">Reference proteome</keyword>
<dbReference type="GO" id="GO:0016020">
    <property type="term" value="C:membrane"/>
    <property type="evidence" value="ECO:0007669"/>
    <property type="project" value="UniProtKB-SubCell"/>
</dbReference>
<comment type="similarity">
    <text evidence="2">Belongs to the DsbD family.</text>
</comment>
<dbReference type="PANTHER" id="PTHR31272:SF4">
    <property type="entry name" value="CYTOCHROME C-TYPE BIOGENESIS PROTEIN HI_1454-RELATED"/>
    <property type="match status" value="1"/>
</dbReference>
<protein>
    <submittedName>
        <fullName evidence="9">Cytochrome c biogenesis protein CcdA</fullName>
    </submittedName>
</protein>
<feature type="transmembrane region" description="Helical" evidence="7">
    <location>
        <begin position="195"/>
        <end position="217"/>
    </location>
</feature>